<organism evidence="1 2">
    <name type="scientific">Roseibium marinum</name>
    <dbReference type="NCBI Taxonomy" id="281252"/>
    <lineage>
        <taxon>Bacteria</taxon>
        <taxon>Pseudomonadati</taxon>
        <taxon>Pseudomonadota</taxon>
        <taxon>Alphaproteobacteria</taxon>
        <taxon>Hyphomicrobiales</taxon>
        <taxon>Stappiaceae</taxon>
        <taxon>Roseibium</taxon>
    </lineage>
</organism>
<evidence type="ECO:0000313" key="2">
    <source>
        <dbReference type="Proteomes" id="UP000236959"/>
    </source>
</evidence>
<accession>A0A2S3UV49</accession>
<gene>
    <name evidence="1" type="ORF">CLV41_1042</name>
</gene>
<name>A0A2S3UV49_9HYPH</name>
<dbReference type="OrthoDB" id="7597224at2"/>
<sequence length="186" mass="21488">MEFFEDRQAEAIADAWGVSVELLNDTSWELETLDGNDGELHGYLVRFDEGTDPDVLTKLGLRPGKLTRQLSINAFDEPEDDGFEEQLQRQSNERRAYYIDEDRFTPSAFRKLSRARKVKAMVQWFHKNYEDPVVRTPYESREGGYQWIWGGAYDASEEIGSEFSDLADDNQIEVAITEVTRDGLFE</sequence>
<proteinExistence type="predicted"/>
<keyword evidence="2" id="KW-1185">Reference proteome</keyword>
<evidence type="ECO:0000313" key="1">
    <source>
        <dbReference type="EMBL" id="POF31440.1"/>
    </source>
</evidence>
<dbReference type="RefSeq" id="WP_103222382.1">
    <property type="nucleotide sequence ID" value="NZ_PPCN01000004.1"/>
</dbReference>
<dbReference type="EMBL" id="PPCN01000004">
    <property type="protein sequence ID" value="POF31440.1"/>
    <property type="molecule type" value="Genomic_DNA"/>
</dbReference>
<protein>
    <submittedName>
        <fullName evidence="1">Uncharacterized protein</fullName>
    </submittedName>
</protein>
<dbReference type="AlphaFoldDB" id="A0A2S3UV49"/>
<reference evidence="1 2" key="1">
    <citation type="submission" date="2018-01" db="EMBL/GenBank/DDBJ databases">
        <title>Genomic Encyclopedia of Archaeal and Bacterial Type Strains, Phase II (KMG-II): from individual species to whole genera.</title>
        <authorList>
            <person name="Goeker M."/>
        </authorList>
    </citation>
    <scope>NUCLEOTIDE SEQUENCE [LARGE SCALE GENOMIC DNA]</scope>
    <source>
        <strain evidence="1 2">DSM 17023</strain>
    </source>
</reference>
<dbReference type="Proteomes" id="UP000236959">
    <property type="component" value="Unassembled WGS sequence"/>
</dbReference>
<comment type="caution">
    <text evidence="1">The sequence shown here is derived from an EMBL/GenBank/DDBJ whole genome shotgun (WGS) entry which is preliminary data.</text>
</comment>